<dbReference type="SUPFAM" id="SSF110849">
    <property type="entry name" value="ParB/Sulfiredoxin"/>
    <property type="match status" value="1"/>
</dbReference>
<keyword evidence="1" id="KW-0808">Transferase</keyword>
<keyword evidence="4" id="KW-0067">ATP-binding</keyword>
<dbReference type="CDD" id="cd16400">
    <property type="entry name" value="ParB_Srx_like_nuclease"/>
    <property type="match status" value="1"/>
</dbReference>
<dbReference type="GO" id="GO:0005524">
    <property type="term" value="F:ATP binding"/>
    <property type="evidence" value="ECO:0007669"/>
    <property type="project" value="UniProtKB-KW"/>
</dbReference>
<sequence length="188" mass="21903">MEYLDPRDTIPHEDVVLNKVKDAIISVKETKSIMPPIVDLRTLIVIDGHHRREAVISMNFRKIPFYLVDYSKDEIIVGKWFRKVLHSKLSSLFVSSLKRVGDGDLCMRFQSISICSRNVYSLYWRLEWLEERLRGLGAKVDRDPVSGEEPPELTKAEIIRVAKTGLRFPPKTTRHLYNFIIPKLRVKL</sequence>
<dbReference type="SMART" id="SM00470">
    <property type="entry name" value="ParB"/>
    <property type="match status" value="1"/>
</dbReference>
<dbReference type="InterPro" id="IPR036086">
    <property type="entry name" value="ParB/Sulfiredoxin_sf"/>
</dbReference>
<dbReference type="Gene3D" id="3.90.1530.10">
    <property type="entry name" value="Conserved hypothetical protein from pyrococcus furiosus pfu- 392566-001, ParB domain"/>
    <property type="match status" value="1"/>
</dbReference>
<evidence type="ECO:0000256" key="4">
    <source>
        <dbReference type="ARBA" id="ARBA00022840"/>
    </source>
</evidence>
<dbReference type="AlphaFoldDB" id="H2C8V8"/>
<dbReference type="InterPro" id="IPR003115">
    <property type="entry name" value="ParB_N"/>
</dbReference>
<keyword evidence="7" id="KW-1185">Reference proteome</keyword>
<evidence type="ECO:0000313" key="7">
    <source>
        <dbReference type="Proteomes" id="UP000003980"/>
    </source>
</evidence>
<reference evidence="6 7" key="1">
    <citation type="submission" date="2012-01" db="EMBL/GenBank/DDBJ databases">
        <title>Improved High-Quality Draft sequence of Metallosphaera yellowstonensis MK1.</title>
        <authorList>
            <consortium name="US DOE Joint Genome Institute"/>
            <person name="Lucas S."/>
            <person name="Han J."/>
            <person name="Cheng J.-F."/>
            <person name="Goodwin L."/>
            <person name="Pitluck S."/>
            <person name="Peters L."/>
            <person name="Teshima H."/>
            <person name="Detter J.C."/>
            <person name="Han C."/>
            <person name="Tapia R."/>
            <person name="Land M."/>
            <person name="Hauser L."/>
            <person name="Kyrpides N."/>
            <person name="Kozubal M."/>
            <person name="Macur R.E."/>
            <person name="Jay Z."/>
            <person name="Inskeep W."/>
            <person name="Woyke T."/>
        </authorList>
    </citation>
    <scope>NUCLEOTIDE SEQUENCE [LARGE SCALE GENOMIC DNA]</scope>
    <source>
        <strain evidence="6 7">MK1</strain>
    </source>
</reference>
<dbReference type="OrthoDB" id="89900at2157"/>
<evidence type="ECO:0000256" key="2">
    <source>
        <dbReference type="ARBA" id="ARBA00022741"/>
    </source>
</evidence>
<dbReference type="HOGENOM" id="CLU_107444_0_0_2"/>
<evidence type="ECO:0000313" key="6">
    <source>
        <dbReference type="EMBL" id="EHP68584.1"/>
    </source>
</evidence>
<keyword evidence="3" id="KW-0418">Kinase</keyword>
<accession>H2C8V8</accession>
<keyword evidence="2" id="KW-0547">Nucleotide-binding</keyword>
<name>H2C8V8_9CREN</name>
<dbReference type="GO" id="GO:0016301">
    <property type="term" value="F:kinase activity"/>
    <property type="evidence" value="ECO:0007669"/>
    <property type="project" value="UniProtKB-KW"/>
</dbReference>
<evidence type="ECO:0000256" key="3">
    <source>
        <dbReference type="ARBA" id="ARBA00022777"/>
    </source>
</evidence>
<proteinExistence type="predicted"/>
<dbReference type="STRING" id="671065.MetMK1DRAFT_00030270"/>
<evidence type="ECO:0000256" key="1">
    <source>
        <dbReference type="ARBA" id="ARBA00022679"/>
    </source>
</evidence>
<evidence type="ECO:0000259" key="5">
    <source>
        <dbReference type="SMART" id="SM00470"/>
    </source>
</evidence>
<gene>
    <name evidence="6" type="ORF">MetMK1DRAFT_00030270</name>
</gene>
<organism evidence="6 7">
    <name type="scientific">Metallosphaera yellowstonensis MK1</name>
    <dbReference type="NCBI Taxonomy" id="671065"/>
    <lineage>
        <taxon>Archaea</taxon>
        <taxon>Thermoproteota</taxon>
        <taxon>Thermoprotei</taxon>
        <taxon>Sulfolobales</taxon>
        <taxon>Sulfolobaceae</taxon>
        <taxon>Metallosphaera</taxon>
    </lineage>
</organism>
<dbReference type="Proteomes" id="UP000003980">
    <property type="component" value="Unassembled WGS sequence"/>
</dbReference>
<dbReference type="eggNOG" id="arCOG01875">
    <property type="taxonomic scope" value="Archaea"/>
</dbReference>
<protein>
    <submittedName>
        <fullName evidence="6">Putative transcriptional regulator</fullName>
    </submittedName>
</protein>
<dbReference type="InterPro" id="IPR023098">
    <property type="entry name" value="SerK/SbnI_C"/>
</dbReference>
<feature type="domain" description="ParB-like N-terminal" evidence="5">
    <location>
        <begin position="2"/>
        <end position="83"/>
    </location>
</feature>
<dbReference type="EMBL" id="JH597770">
    <property type="protein sequence ID" value="EHP68584.1"/>
    <property type="molecule type" value="Genomic_DNA"/>
</dbReference>
<dbReference type="Gene3D" id="3.30.1760.10">
    <property type="entry name" value="Conserved hypothetical protein from pyrococcus furiosus pfu- 392566-001, domain 2"/>
    <property type="match status" value="1"/>
</dbReference>